<dbReference type="KEGG" id="adu:110278286"/>
<gene>
    <name evidence="3" type="primary">LOC110278286</name>
</gene>
<dbReference type="GeneID" id="110278286"/>
<keyword evidence="2" id="KW-1185">Reference proteome</keyword>
<reference evidence="2" key="1">
    <citation type="journal article" date="2016" name="Nat. Genet.">
        <title>The genome sequences of Arachis duranensis and Arachis ipaensis, the diploid ancestors of cultivated peanut.</title>
        <authorList>
            <person name="Bertioli D.J."/>
            <person name="Cannon S.B."/>
            <person name="Froenicke L."/>
            <person name="Huang G."/>
            <person name="Farmer A.D."/>
            <person name="Cannon E.K."/>
            <person name="Liu X."/>
            <person name="Gao D."/>
            <person name="Clevenger J."/>
            <person name="Dash S."/>
            <person name="Ren L."/>
            <person name="Moretzsohn M.C."/>
            <person name="Shirasawa K."/>
            <person name="Huang W."/>
            <person name="Vidigal B."/>
            <person name="Abernathy B."/>
            <person name="Chu Y."/>
            <person name="Niederhuth C.E."/>
            <person name="Umale P."/>
            <person name="Araujo A.C."/>
            <person name="Kozik A."/>
            <person name="Kim K.D."/>
            <person name="Burow M.D."/>
            <person name="Varshney R.K."/>
            <person name="Wang X."/>
            <person name="Zhang X."/>
            <person name="Barkley N."/>
            <person name="Guimaraes P.M."/>
            <person name="Isobe S."/>
            <person name="Guo B."/>
            <person name="Liao B."/>
            <person name="Stalker H.T."/>
            <person name="Schmitz R.J."/>
            <person name="Scheffler B.E."/>
            <person name="Leal-Bertioli S.C."/>
            <person name="Xun X."/>
            <person name="Jackson S.A."/>
            <person name="Michelmore R."/>
            <person name="Ozias-Akins P."/>
        </authorList>
    </citation>
    <scope>NUCLEOTIDE SEQUENCE [LARGE SCALE GENOMIC DNA]</scope>
    <source>
        <strain evidence="2">cv. V14167</strain>
    </source>
</reference>
<protein>
    <submittedName>
        <fullName evidence="3">Uncharacterized protein LOC110278286</fullName>
    </submittedName>
</protein>
<accession>A0A9C6TS38</accession>
<evidence type="ECO:0000313" key="3">
    <source>
        <dbReference type="RefSeq" id="XP_052113923.1"/>
    </source>
</evidence>
<dbReference type="RefSeq" id="XP_052113923.1">
    <property type="nucleotide sequence ID" value="XM_052257963.1"/>
</dbReference>
<organism evidence="2 3">
    <name type="scientific">Arachis duranensis</name>
    <name type="common">Wild peanut</name>
    <dbReference type="NCBI Taxonomy" id="130453"/>
    <lineage>
        <taxon>Eukaryota</taxon>
        <taxon>Viridiplantae</taxon>
        <taxon>Streptophyta</taxon>
        <taxon>Embryophyta</taxon>
        <taxon>Tracheophyta</taxon>
        <taxon>Spermatophyta</taxon>
        <taxon>Magnoliopsida</taxon>
        <taxon>eudicotyledons</taxon>
        <taxon>Gunneridae</taxon>
        <taxon>Pentapetalae</taxon>
        <taxon>rosids</taxon>
        <taxon>fabids</taxon>
        <taxon>Fabales</taxon>
        <taxon>Fabaceae</taxon>
        <taxon>Papilionoideae</taxon>
        <taxon>50 kb inversion clade</taxon>
        <taxon>dalbergioids sensu lato</taxon>
        <taxon>Dalbergieae</taxon>
        <taxon>Pterocarpus clade</taxon>
        <taxon>Arachis</taxon>
    </lineage>
</organism>
<sequence length="149" mass="15954">MRNPSFLLPFYANGDSVPSSLLLFHGSTSDSAIPPCSREGDPEGARECCPVSTVKEVATPYSKAFSHRRRRVAVAGSPSPRSIPFTEQQSCHGAAVQSPTRLQWPSQSNTPTRATISIKHSCQSVTKPSHAKSNSTMSSSESPIHTGSK</sequence>
<proteinExistence type="predicted"/>
<name>A0A9C6TS38_ARADU</name>
<evidence type="ECO:0000313" key="2">
    <source>
        <dbReference type="Proteomes" id="UP000515211"/>
    </source>
</evidence>
<dbReference type="AlphaFoldDB" id="A0A9C6TS38"/>
<dbReference type="Proteomes" id="UP000515211">
    <property type="component" value="Chromosome 2"/>
</dbReference>
<feature type="compositionally biased region" description="Polar residues" evidence="1">
    <location>
        <begin position="85"/>
        <end position="149"/>
    </location>
</feature>
<evidence type="ECO:0000256" key="1">
    <source>
        <dbReference type="SAM" id="MobiDB-lite"/>
    </source>
</evidence>
<feature type="region of interest" description="Disordered" evidence="1">
    <location>
        <begin position="73"/>
        <end position="149"/>
    </location>
</feature>
<reference evidence="3" key="2">
    <citation type="submission" date="2025-08" db="UniProtKB">
        <authorList>
            <consortium name="RefSeq"/>
        </authorList>
    </citation>
    <scope>IDENTIFICATION</scope>
    <source>
        <tissue evidence="3">Whole plant</tissue>
    </source>
</reference>